<dbReference type="RefSeq" id="WP_102064971.1">
    <property type="nucleotide sequence ID" value="NZ_PKQE01000001.1"/>
</dbReference>
<organism evidence="1 2">
    <name type="scientific">Ralstonia pickettii</name>
    <name type="common">Burkholderia pickettii</name>
    <dbReference type="NCBI Taxonomy" id="329"/>
    <lineage>
        <taxon>Bacteria</taxon>
        <taxon>Pseudomonadati</taxon>
        <taxon>Pseudomonadota</taxon>
        <taxon>Betaproteobacteria</taxon>
        <taxon>Burkholderiales</taxon>
        <taxon>Burkholderiaceae</taxon>
        <taxon>Ralstonia</taxon>
    </lineage>
</organism>
<name>A0A2N4TXY0_RALPI</name>
<accession>A0A2N4TXY0</accession>
<dbReference type="AlphaFoldDB" id="A0A2N4TXY0"/>
<dbReference type="EMBL" id="PKQE01000001">
    <property type="protein sequence ID" value="PLC44560.1"/>
    <property type="molecule type" value="Genomic_DNA"/>
</dbReference>
<evidence type="ECO:0000313" key="2">
    <source>
        <dbReference type="Proteomes" id="UP000234456"/>
    </source>
</evidence>
<evidence type="ECO:0000313" key="1">
    <source>
        <dbReference type="EMBL" id="PLC44560.1"/>
    </source>
</evidence>
<protein>
    <submittedName>
        <fullName evidence="1">Uncharacterized protein</fullName>
    </submittedName>
</protein>
<dbReference type="Proteomes" id="UP000234456">
    <property type="component" value="Unassembled WGS sequence"/>
</dbReference>
<gene>
    <name evidence="1" type="ORF">C0Q88_07725</name>
</gene>
<comment type="caution">
    <text evidence="1">The sequence shown here is derived from an EMBL/GenBank/DDBJ whole genome shotgun (WGS) entry which is preliminary data.</text>
</comment>
<proteinExistence type="predicted"/>
<reference evidence="1 2" key="1">
    <citation type="submission" date="2017-12" db="EMBL/GenBank/DDBJ databases">
        <title>Draft genome sequence of Ralstonia pickettii 52.</title>
        <authorList>
            <person name="Zheng B."/>
        </authorList>
    </citation>
    <scope>NUCLEOTIDE SEQUENCE [LARGE SCALE GENOMIC DNA]</scope>
    <source>
        <strain evidence="1 2">52</strain>
    </source>
</reference>
<sequence length="223" mass="23915">MYDQIATKVAGQYELFLFALRGLYLNAMAPGAAVTPKLVADVQSAAQRAAESFLAGAETELQAHLAPYEGGDAQNALTQHKREAVAQLRGLINQNVSEAVRDMRLGTQNVGSMLKDAGGSMGLLLQKRLATKNWAVRDTSGRQWEAPKLARVIVRGFAVQADLDAAAHQADLLRITHPDPEHKFAGMVVSVSGADGYPSLESVRSLAFHPNTKAKAVPYVPAQ</sequence>